<reference evidence="1" key="1">
    <citation type="journal article" date="2011" name="Plant Physiol.">
        <title>Comprehensive sequence analysis of 24,783 barley full-length cDNAs derived from 12 clone libraries.</title>
        <authorList>
            <person name="Matsumoto T."/>
            <person name="Tanaka T."/>
            <person name="Sakai H."/>
            <person name="Amano N."/>
            <person name="Kanamori H."/>
            <person name="Kurita K."/>
            <person name="Kikuta A."/>
            <person name="Kamiya K."/>
            <person name="Yamamoto M."/>
            <person name="Ikawa H."/>
            <person name="Fujii N."/>
            <person name="Hori K."/>
            <person name="Itoh T."/>
            <person name="Sato K."/>
        </authorList>
    </citation>
    <scope>NUCLEOTIDE SEQUENCE</scope>
    <source>
        <tissue evidence="1">Flower</tissue>
    </source>
</reference>
<dbReference type="AlphaFoldDB" id="F2E9J1"/>
<proteinExistence type="evidence at transcript level"/>
<accession>F2E9J1</accession>
<protein>
    <submittedName>
        <fullName evidence="1">Predicted protein</fullName>
    </submittedName>
</protein>
<sequence>MFEGDVIQAAVTTSRLNKFPRARGQRGGDPRISWRSWAMVSGCQLALAGWVSDGNGLCGDEDSSSSLSV</sequence>
<dbReference type="EMBL" id="AK372816">
    <property type="protein sequence ID" value="BAK04013.1"/>
    <property type="molecule type" value="mRNA"/>
</dbReference>
<name>F2E9J1_HORVV</name>
<organism evidence="1">
    <name type="scientific">Hordeum vulgare subsp. vulgare</name>
    <name type="common">Domesticated barley</name>
    <dbReference type="NCBI Taxonomy" id="112509"/>
    <lineage>
        <taxon>Eukaryota</taxon>
        <taxon>Viridiplantae</taxon>
        <taxon>Streptophyta</taxon>
        <taxon>Embryophyta</taxon>
        <taxon>Tracheophyta</taxon>
        <taxon>Spermatophyta</taxon>
        <taxon>Magnoliopsida</taxon>
        <taxon>Liliopsida</taxon>
        <taxon>Poales</taxon>
        <taxon>Poaceae</taxon>
        <taxon>BOP clade</taxon>
        <taxon>Pooideae</taxon>
        <taxon>Triticodae</taxon>
        <taxon>Triticeae</taxon>
        <taxon>Hordeinae</taxon>
        <taxon>Hordeum</taxon>
    </lineage>
</organism>
<evidence type="ECO:0000313" key="1">
    <source>
        <dbReference type="EMBL" id="BAK04013.1"/>
    </source>
</evidence>